<proteinExistence type="predicted"/>
<organism evidence="6 7">
    <name type="scientific">Effrenium voratum</name>
    <dbReference type="NCBI Taxonomy" id="2562239"/>
    <lineage>
        <taxon>Eukaryota</taxon>
        <taxon>Sar</taxon>
        <taxon>Alveolata</taxon>
        <taxon>Dinophyceae</taxon>
        <taxon>Suessiales</taxon>
        <taxon>Symbiodiniaceae</taxon>
        <taxon>Effrenium</taxon>
    </lineage>
</organism>
<feature type="repeat" description="WD" evidence="3">
    <location>
        <begin position="1038"/>
        <end position="1073"/>
    </location>
</feature>
<dbReference type="Gene3D" id="2.130.10.10">
    <property type="entry name" value="YVTN repeat-like/Quinoprotein amine dehydrogenase"/>
    <property type="match status" value="2"/>
</dbReference>
<accession>A0AA36MW04</accession>
<comment type="caution">
    <text evidence="6">The sequence shown here is derived from an EMBL/GenBank/DDBJ whole genome shotgun (WGS) entry which is preliminary data.</text>
</comment>
<dbReference type="PROSITE" id="PS00678">
    <property type="entry name" value="WD_REPEATS_1"/>
    <property type="match status" value="1"/>
</dbReference>
<dbReference type="PANTHER" id="PTHR44129">
    <property type="entry name" value="WD REPEAT-CONTAINING PROTEIN POP1"/>
    <property type="match status" value="1"/>
</dbReference>
<evidence type="ECO:0000256" key="4">
    <source>
        <dbReference type="SAM" id="MobiDB-lite"/>
    </source>
</evidence>
<dbReference type="PROSITE" id="PS50082">
    <property type="entry name" value="WD_REPEATS_2"/>
    <property type="match status" value="2"/>
</dbReference>
<evidence type="ECO:0000313" key="6">
    <source>
        <dbReference type="EMBL" id="CAJ1381916.1"/>
    </source>
</evidence>
<keyword evidence="5" id="KW-0732">Signal</keyword>
<keyword evidence="1 3" id="KW-0853">WD repeat</keyword>
<dbReference type="Pfam" id="PF00400">
    <property type="entry name" value="WD40"/>
    <property type="match status" value="2"/>
</dbReference>
<feature type="signal peptide" evidence="5">
    <location>
        <begin position="1"/>
        <end position="28"/>
    </location>
</feature>
<name>A0AA36MW04_9DINO</name>
<evidence type="ECO:0000256" key="3">
    <source>
        <dbReference type="PROSITE-ProRule" id="PRU00221"/>
    </source>
</evidence>
<dbReference type="InterPro" id="IPR019775">
    <property type="entry name" value="WD40_repeat_CS"/>
</dbReference>
<feature type="chain" id="PRO_5041349282" evidence="5">
    <location>
        <begin position="29"/>
        <end position="1787"/>
    </location>
</feature>
<evidence type="ECO:0000256" key="1">
    <source>
        <dbReference type="ARBA" id="ARBA00022574"/>
    </source>
</evidence>
<dbReference type="SMART" id="SM00320">
    <property type="entry name" value="WD40"/>
    <property type="match status" value="5"/>
</dbReference>
<keyword evidence="7" id="KW-1185">Reference proteome</keyword>
<dbReference type="PROSITE" id="PS50294">
    <property type="entry name" value="WD_REPEATS_REGION"/>
    <property type="match status" value="2"/>
</dbReference>
<dbReference type="Proteomes" id="UP001178507">
    <property type="component" value="Unassembled WGS sequence"/>
</dbReference>
<gene>
    <name evidence="6" type="ORF">EVOR1521_LOCUS9452</name>
</gene>
<dbReference type="SUPFAM" id="SSF50978">
    <property type="entry name" value="WD40 repeat-like"/>
    <property type="match status" value="1"/>
</dbReference>
<evidence type="ECO:0000313" key="7">
    <source>
        <dbReference type="Proteomes" id="UP001178507"/>
    </source>
</evidence>
<feature type="repeat" description="WD" evidence="3">
    <location>
        <begin position="881"/>
        <end position="913"/>
    </location>
</feature>
<evidence type="ECO:0000256" key="5">
    <source>
        <dbReference type="SAM" id="SignalP"/>
    </source>
</evidence>
<protein>
    <submittedName>
        <fullName evidence="6">Uncharacterized protein</fullName>
    </submittedName>
</protein>
<reference evidence="6" key="1">
    <citation type="submission" date="2023-08" db="EMBL/GenBank/DDBJ databases">
        <authorList>
            <person name="Chen Y."/>
            <person name="Shah S."/>
            <person name="Dougan E. K."/>
            <person name="Thang M."/>
            <person name="Chan C."/>
        </authorList>
    </citation>
    <scope>NUCLEOTIDE SEQUENCE</scope>
</reference>
<dbReference type="InterPro" id="IPR015943">
    <property type="entry name" value="WD40/YVTN_repeat-like_dom_sf"/>
</dbReference>
<dbReference type="InterPro" id="IPR036322">
    <property type="entry name" value="WD40_repeat_dom_sf"/>
</dbReference>
<dbReference type="InterPro" id="IPR001680">
    <property type="entry name" value="WD40_rpt"/>
</dbReference>
<evidence type="ECO:0000256" key="2">
    <source>
        <dbReference type="ARBA" id="ARBA00022737"/>
    </source>
</evidence>
<feature type="region of interest" description="Disordered" evidence="4">
    <location>
        <begin position="607"/>
        <end position="636"/>
    </location>
</feature>
<sequence>MSFRAVTRWDHAWMRLLLQCILVALVAGQEGDRPPTPREIFFSTPPAILVRTLVSRSDATRWSIYQQFTLEVTGERLKGGLAGGRPLIVDGETCDASMSVTAALEGFLPSDAFSAPDMASDYLAEVWRFPNLRLTLGGIFSACWCRPEGQQRPGEESLGVTGRLCELATGGPLHVVGPVELLGADGVPEQDPQSSSAPYVLDRFLLDVRGYSLEVDFDRIRVVDEDVMCGGPGSATSSQAFLGPGVGVTAASVKPGIQVVASLGQPSTVGQLELKDEQGYHPELRGPLGAGLDPTGENASLVWSDLATTTAGMYRVCWCSALRPTNAGQNDVDMTDLFPFPPGEVNITNDTNDSNFSWDYEFSWEDYGPAFAAFRRLQASYEAAGENGSNESENDSNFSNDTMLFDDWMAENVSAGAVICNSDAMFDLDLGNFSIAGPTRLEVTGAEGFDRRMVRVGVNFSLTVLGFGLGDGQSQRLRLVLAPLRCGQEGTFNGTEHLRGQLAEDPNAAGSGGDPNTAQTWGPLALSRSGLYYVCLCSGRGRSCGRDIDFQVEIGSVQAFWPDLRLQASGGFELRVLPHVVFSVDLVGPELSVEDRVRVVDFSTQCGHPGSEQHTSELRGPLAEAPNTPGILGSTDGNPMLTWPELRVVSGGIFRICWCPGNEQGAAEKSECESAEDFYAEFGTFSALHIRDGWSSACPRAEEPILLHVAAIGLRPELDRVLLLQASEVCGEGTPEVLAPGGVVAAESGFGALQCREDPNAGAELLERKMVCGGTDSLGAVRTFSLGTYRICVCGSLPKYDCSQPSHYWTPAGDPFQVLMGSDAPGAAPSVPPLSLLTAQSTALAAAYAPQPLGSQRRVAAGYEDGVVRVWRPAAPAVSELVGHLDHVQDVAWSPDGAWLASAGLDGSLRIWQDAAGLGHWGTGAPPHPCPHWAPVWARPGGNMPDFDWQNVILGHLLLMNPLNITEEPFVHYAEALSSTDLADIGHLTLHRAAQQCEKACGNFREMAVQFCECGPSLECHILGTCLPKCGLEAHIWPRAHQQGLTAVTVSPDGSVLATASFDTHVKIWDARTLSPDPLATVSLHTRAVLSLASAAVGSHGPILATGGDDDLIAWFILEQVVSAGQASSAAPLRSFREETALGKNVAILAVAFSLDGLWFAAAGRGGMGALWNAETAVKVRTFQPALESESRAHSAAMAGLSFSQDGQWLAIRGAAVKMLPLSNVHLAPPSPEWVPFTGEDLGRCVLSWSSTPGPAGNQPQHAVKLYSNGTVLEMAFAPCNVTDGCATSLPSIRVDARVPFDFVAVRGYFLEYSLSADDLADDCRGGARQTHWDEPNPARSYFTQLGFGMSAEGVDCERVGPDGDRGRASVEACKEACRENYFCNLINYRESARNCDLRYCLNASSPELGSNPDVDVHALIESDDTDELLDATHDGYVMFGAPNSTGDGGIAYGGCQAGREVPQSGVWITIPETPVSRTSTLRWQVAQSRNSEIMAIGEVFLELLVPIDEEHTIVEPSASKAVSVAPDRLEIVASSAAYGGALAVWDARGFDIPSGRHEEYKLKSVFSFTIRAPFLQDADRMRIVESDDVAVCGDAYSSVATLKVQGPTLGQRDFGDSSSSTWQGYAAMQPGAYRACFCGGLGECCNVDGAYATELLSFVVAGASNDHYALCEVSLVNWPLSEVKICSIEGFRGVGTQSGDMIMLQTSGFCGTATGPVASACALRLRCAAKPPAAKKLCRWLERRPMPGVWLAQQRGHDKPEPRCSGLRWSPPRRHLVSFREGEPAG</sequence>
<keyword evidence="2" id="KW-0677">Repeat</keyword>
<dbReference type="InterPro" id="IPR050349">
    <property type="entry name" value="WD_LIS1/nudF_dynein_reg"/>
</dbReference>
<dbReference type="EMBL" id="CAUJNA010000856">
    <property type="protein sequence ID" value="CAJ1381916.1"/>
    <property type="molecule type" value="Genomic_DNA"/>
</dbReference>